<organism evidence="3 4">
    <name type="scientific">Candida verbasci</name>
    <dbReference type="NCBI Taxonomy" id="1227364"/>
    <lineage>
        <taxon>Eukaryota</taxon>
        <taxon>Fungi</taxon>
        <taxon>Dikarya</taxon>
        <taxon>Ascomycota</taxon>
        <taxon>Saccharomycotina</taxon>
        <taxon>Pichiomycetes</taxon>
        <taxon>Debaryomycetaceae</taxon>
        <taxon>Candida/Lodderomyces clade</taxon>
        <taxon>Candida</taxon>
    </lineage>
</organism>
<feature type="chain" id="PRO_5040782678" evidence="2">
    <location>
        <begin position="21"/>
        <end position="139"/>
    </location>
</feature>
<gene>
    <name evidence="3" type="ORF">CANVERA_P3386</name>
</gene>
<evidence type="ECO:0000313" key="3">
    <source>
        <dbReference type="EMBL" id="CAI5758876.1"/>
    </source>
</evidence>
<keyword evidence="2" id="KW-0732">Signal</keyword>
<sequence>MPFMIPFSIKVAIALGTVAGASVAIINNKEIVLETAETIFTKGAEFCRNKLEEAKQKNQQAQFADAYEDDHFKQYEEDSHKSNLNGESDYEGISTPEASDFSEIETDDYMDSDDDEKEANLKNRRTYHNDEKLETQSLD</sequence>
<feature type="signal peptide" evidence="2">
    <location>
        <begin position="1"/>
        <end position="20"/>
    </location>
</feature>
<dbReference type="EMBL" id="CANTUO010000003">
    <property type="protein sequence ID" value="CAI5758876.1"/>
    <property type="molecule type" value="Genomic_DNA"/>
</dbReference>
<dbReference type="Proteomes" id="UP001152885">
    <property type="component" value="Unassembled WGS sequence"/>
</dbReference>
<evidence type="ECO:0000256" key="2">
    <source>
        <dbReference type="SAM" id="SignalP"/>
    </source>
</evidence>
<name>A0A9W4TXI9_9ASCO</name>
<protein>
    <submittedName>
        <fullName evidence="3">Uncharacterized protein</fullName>
    </submittedName>
</protein>
<feature type="compositionally biased region" description="Acidic residues" evidence="1">
    <location>
        <begin position="100"/>
        <end position="117"/>
    </location>
</feature>
<reference evidence="3" key="1">
    <citation type="submission" date="2022-12" db="EMBL/GenBank/DDBJ databases">
        <authorList>
            <person name="Brejova B."/>
        </authorList>
    </citation>
    <scope>NUCLEOTIDE SEQUENCE</scope>
</reference>
<feature type="region of interest" description="Disordered" evidence="1">
    <location>
        <begin position="57"/>
        <end position="139"/>
    </location>
</feature>
<comment type="caution">
    <text evidence="3">The sequence shown here is derived from an EMBL/GenBank/DDBJ whole genome shotgun (WGS) entry which is preliminary data.</text>
</comment>
<keyword evidence="4" id="KW-1185">Reference proteome</keyword>
<evidence type="ECO:0000313" key="4">
    <source>
        <dbReference type="Proteomes" id="UP001152885"/>
    </source>
</evidence>
<dbReference type="AlphaFoldDB" id="A0A9W4TXI9"/>
<feature type="compositionally biased region" description="Basic and acidic residues" evidence="1">
    <location>
        <begin position="127"/>
        <end position="139"/>
    </location>
</feature>
<proteinExistence type="predicted"/>
<accession>A0A9W4TXI9</accession>
<evidence type="ECO:0000256" key="1">
    <source>
        <dbReference type="SAM" id="MobiDB-lite"/>
    </source>
</evidence>
<feature type="compositionally biased region" description="Basic and acidic residues" evidence="1">
    <location>
        <begin position="69"/>
        <end position="81"/>
    </location>
</feature>
<dbReference type="OrthoDB" id="4019199at2759"/>